<dbReference type="EMBL" id="KU726098">
    <property type="protein sequence ID" value="ANQ31715.1"/>
    <property type="molecule type" value="Genomic_DNA"/>
</dbReference>
<keyword evidence="1" id="KW-0808">Transferase</keyword>
<dbReference type="AlphaFoldDB" id="A0A1B1ESN1"/>
<evidence type="ECO:0000313" key="2">
    <source>
        <dbReference type="EMBL" id="TWG14686.1"/>
    </source>
</evidence>
<sequence>MSSAPAAYLVPDGVPRDLAAELDDAHRYVSGLLMDTMEEFRASPELVRYVGDLRLYLRAACLLTMWLPEERLRREVAGEIAMHIAAMKLFDDLLDDDSGFDRFELALCLLLEQRAVSRLAGRADDPRAVLRTVEDNFVTVGLGQLRTKQVPAVDLASWRAHAETYGGCFLSLYGTLAALAGRRPQACAAATDFGWGFGMIVTIADDLRDYERHGERTGNLGHLLRTGRVTEAELRGLLEEARRRATPPADVWCAHDLRPIIDRYADDVLERGLPVLLALPDDRPPPAGGHH</sequence>
<reference evidence="1" key="1">
    <citation type="journal article" date="2016" name="Appl. Microbiol. Biotechnol.">
        <title>A gene cluster for the biosynthesis of moenomycin family antibiotics in the genome of teicoplanin producer Actinoplanes teichomyceticus.</title>
        <authorList>
            <person name="Horbal L."/>
            <person name="Ostash B."/>
            <person name="Luzhetskyy A."/>
            <person name="Walker S."/>
            <person name="Kalinowski J."/>
            <person name="Fedorenko V."/>
        </authorList>
    </citation>
    <scope>NUCLEOTIDE SEQUENCE</scope>
    <source>
        <strain evidence="1">NRRL-B16726</strain>
    </source>
</reference>
<dbReference type="RefSeq" id="WP_122980615.1">
    <property type="nucleotide sequence ID" value="NZ_BOMX01000004.1"/>
</dbReference>
<gene>
    <name evidence="1" type="primary">tchmN5</name>
    <name evidence="2" type="ORF">FHX34_104992</name>
</gene>
<dbReference type="EMBL" id="VIWY01000004">
    <property type="protein sequence ID" value="TWG14686.1"/>
    <property type="molecule type" value="Genomic_DNA"/>
</dbReference>
<dbReference type="OrthoDB" id="4175512at2"/>
<dbReference type="Gene3D" id="1.10.600.10">
    <property type="entry name" value="Farnesyl Diphosphate Synthase"/>
    <property type="match status" value="1"/>
</dbReference>
<proteinExistence type="predicted"/>
<accession>A0A1B1ESN1</accession>
<keyword evidence="3" id="KW-1185">Reference proteome</keyword>
<protein>
    <submittedName>
        <fullName evidence="1">Prenyltransferase</fullName>
    </submittedName>
</protein>
<name>A0A1B1ESN1_ACTTI</name>
<reference evidence="2 3" key="2">
    <citation type="submission" date="2019-06" db="EMBL/GenBank/DDBJ databases">
        <title>Sequencing the genomes of 1000 actinobacteria strains.</title>
        <authorList>
            <person name="Klenk H.-P."/>
        </authorList>
    </citation>
    <scope>NUCLEOTIDE SEQUENCE [LARGE SCALE GENOMIC DNA]</scope>
    <source>
        <strain evidence="2 3">DSM 43866</strain>
    </source>
</reference>
<dbReference type="SUPFAM" id="SSF48576">
    <property type="entry name" value="Terpenoid synthases"/>
    <property type="match status" value="1"/>
</dbReference>
<evidence type="ECO:0000313" key="3">
    <source>
        <dbReference type="Proteomes" id="UP000320239"/>
    </source>
</evidence>
<evidence type="ECO:0000313" key="1">
    <source>
        <dbReference type="EMBL" id="ANQ31715.1"/>
    </source>
</evidence>
<dbReference type="GO" id="GO:0016740">
    <property type="term" value="F:transferase activity"/>
    <property type="evidence" value="ECO:0007669"/>
    <property type="project" value="UniProtKB-KW"/>
</dbReference>
<dbReference type="Proteomes" id="UP000320239">
    <property type="component" value="Unassembled WGS sequence"/>
</dbReference>
<dbReference type="InterPro" id="IPR008949">
    <property type="entry name" value="Isoprenoid_synthase_dom_sf"/>
</dbReference>
<organism evidence="1">
    <name type="scientific">Actinoplanes teichomyceticus</name>
    <dbReference type="NCBI Taxonomy" id="1867"/>
    <lineage>
        <taxon>Bacteria</taxon>
        <taxon>Bacillati</taxon>
        <taxon>Actinomycetota</taxon>
        <taxon>Actinomycetes</taxon>
        <taxon>Micromonosporales</taxon>
        <taxon>Micromonosporaceae</taxon>
        <taxon>Actinoplanes</taxon>
    </lineage>
</organism>